<keyword evidence="2 7" id="KW-1003">Cell membrane</keyword>
<keyword evidence="3 7" id="KW-0808">Transferase</keyword>
<name>Q1MYJ1_9GAMM</name>
<dbReference type="NCBIfam" id="TIGR00544">
    <property type="entry name" value="lgt"/>
    <property type="match status" value="1"/>
</dbReference>
<keyword evidence="9" id="KW-1185">Reference proteome</keyword>
<dbReference type="InterPro" id="IPR001640">
    <property type="entry name" value="Lgt"/>
</dbReference>
<evidence type="ECO:0000256" key="2">
    <source>
        <dbReference type="ARBA" id="ARBA00022475"/>
    </source>
</evidence>
<keyword evidence="8" id="KW-0449">Lipoprotein</keyword>
<keyword evidence="5 7" id="KW-1133">Transmembrane helix</keyword>
<feature type="transmembrane region" description="Helical" evidence="7">
    <location>
        <begin position="198"/>
        <end position="216"/>
    </location>
</feature>
<accession>Q1MYJ1</accession>
<dbReference type="GO" id="GO:0042158">
    <property type="term" value="P:lipoprotein biosynthetic process"/>
    <property type="evidence" value="ECO:0007669"/>
    <property type="project" value="UniProtKB-UniRule"/>
</dbReference>
<feature type="transmembrane region" description="Helical" evidence="7">
    <location>
        <begin position="236"/>
        <end position="256"/>
    </location>
</feature>
<evidence type="ECO:0000313" key="9">
    <source>
        <dbReference type="Proteomes" id="UP000004263"/>
    </source>
</evidence>
<feature type="transmembrane region" description="Helical" evidence="7">
    <location>
        <begin position="174"/>
        <end position="191"/>
    </location>
</feature>
<dbReference type="GO" id="GO:0005886">
    <property type="term" value="C:plasma membrane"/>
    <property type="evidence" value="ECO:0007669"/>
    <property type="project" value="UniProtKB-SubCell"/>
</dbReference>
<comment type="catalytic activity">
    <reaction evidence="7">
        <text>L-cysteinyl-[prolipoprotein] + a 1,2-diacyl-sn-glycero-3-phospho-(1'-sn-glycerol) = an S-1,2-diacyl-sn-glyceryl-L-cysteinyl-[prolipoprotein] + sn-glycerol 1-phosphate + H(+)</text>
        <dbReference type="Rhea" id="RHEA:56712"/>
        <dbReference type="Rhea" id="RHEA-COMP:14679"/>
        <dbReference type="Rhea" id="RHEA-COMP:14680"/>
        <dbReference type="ChEBI" id="CHEBI:15378"/>
        <dbReference type="ChEBI" id="CHEBI:29950"/>
        <dbReference type="ChEBI" id="CHEBI:57685"/>
        <dbReference type="ChEBI" id="CHEBI:64716"/>
        <dbReference type="ChEBI" id="CHEBI:140658"/>
        <dbReference type="EC" id="2.5.1.145"/>
    </reaction>
</comment>
<feature type="transmembrane region" description="Helical" evidence="7">
    <location>
        <begin position="120"/>
        <end position="140"/>
    </location>
</feature>
<gene>
    <name evidence="7" type="primary">lgt</name>
    <name evidence="8" type="ORF">RED65_14372</name>
</gene>
<dbReference type="EMBL" id="AAQH01000025">
    <property type="protein sequence ID" value="EAT11040.1"/>
    <property type="molecule type" value="Genomic_DNA"/>
</dbReference>
<evidence type="ECO:0000256" key="3">
    <source>
        <dbReference type="ARBA" id="ARBA00022679"/>
    </source>
</evidence>
<dbReference type="HOGENOM" id="CLU_013386_1_0_6"/>
<dbReference type="PROSITE" id="PS01311">
    <property type="entry name" value="LGT"/>
    <property type="match status" value="1"/>
</dbReference>
<comment type="function">
    <text evidence="7">Catalyzes the transfer of the diacylglyceryl group from phosphatidylglycerol to the sulfhydryl group of the N-terminal cysteine of a prolipoprotein, the first step in the formation of mature lipoproteins.</text>
</comment>
<feature type="binding site" evidence="7">
    <location>
        <position position="139"/>
    </location>
    <ligand>
        <name>a 1,2-diacyl-sn-glycero-3-phospho-(1'-sn-glycerol)</name>
        <dbReference type="ChEBI" id="CHEBI:64716"/>
    </ligand>
</feature>
<evidence type="ECO:0000256" key="7">
    <source>
        <dbReference type="HAMAP-Rule" id="MF_01147"/>
    </source>
</evidence>
<organism evidence="8 9">
    <name type="scientific">Bermanella marisrubri</name>
    <dbReference type="NCBI Taxonomy" id="207949"/>
    <lineage>
        <taxon>Bacteria</taxon>
        <taxon>Pseudomonadati</taxon>
        <taxon>Pseudomonadota</taxon>
        <taxon>Gammaproteobacteria</taxon>
        <taxon>Oceanospirillales</taxon>
        <taxon>Oceanospirillaceae</taxon>
        <taxon>Bermanella</taxon>
    </lineage>
</organism>
<dbReference type="Proteomes" id="UP000004263">
    <property type="component" value="Unassembled WGS sequence"/>
</dbReference>
<dbReference type="UniPathway" id="UPA00664"/>
<feature type="transmembrane region" description="Helical" evidence="7">
    <location>
        <begin position="96"/>
        <end position="113"/>
    </location>
</feature>
<protein>
    <recommendedName>
        <fullName evidence="7">Phosphatidylglycerol--prolipoprotein diacylglyceryl transferase</fullName>
        <ecNumber evidence="7">2.5.1.145</ecNumber>
    </recommendedName>
</protein>
<dbReference type="PANTHER" id="PTHR30589">
    <property type="entry name" value="PROLIPOPROTEIN DIACYLGLYCERYL TRANSFERASE"/>
    <property type="match status" value="1"/>
</dbReference>
<keyword evidence="4 7" id="KW-0812">Transmembrane</keyword>
<feature type="transmembrane region" description="Helical" evidence="7">
    <location>
        <begin position="56"/>
        <end position="76"/>
    </location>
</feature>
<feature type="transmembrane region" description="Helical" evidence="7">
    <location>
        <begin position="19"/>
        <end position="36"/>
    </location>
</feature>
<evidence type="ECO:0000256" key="1">
    <source>
        <dbReference type="ARBA" id="ARBA00007150"/>
    </source>
</evidence>
<dbReference type="STRING" id="207949.RED65_14372"/>
<keyword evidence="6 7" id="KW-0472">Membrane</keyword>
<comment type="pathway">
    <text evidence="7">Protein modification; lipoprotein biosynthesis (diacylglyceryl transfer).</text>
</comment>
<evidence type="ECO:0000256" key="4">
    <source>
        <dbReference type="ARBA" id="ARBA00022692"/>
    </source>
</evidence>
<dbReference type="EC" id="2.5.1.145" evidence="7"/>
<dbReference type="AlphaFoldDB" id="Q1MYJ1"/>
<dbReference type="RefSeq" id="WP_007017960.1">
    <property type="nucleotide sequence ID" value="NZ_CH724115.1"/>
</dbReference>
<reference evidence="8 9" key="1">
    <citation type="submission" date="2006-03" db="EMBL/GenBank/DDBJ databases">
        <authorList>
            <person name="Pinhassi J."/>
            <person name="Pedros-Alio C."/>
            <person name="Ferriera S."/>
            <person name="Johnson J."/>
            <person name="Kravitz S."/>
            <person name="Halpern A."/>
            <person name="Remington K."/>
            <person name="Beeson K."/>
            <person name="Tran B."/>
            <person name="Rogers Y.-H."/>
            <person name="Friedman R."/>
            <person name="Venter J.C."/>
        </authorList>
    </citation>
    <scope>NUCLEOTIDE SEQUENCE [LARGE SCALE GENOMIC DNA]</scope>
    <source>
        <strain evidence="8 9">RED65</strain>
    </source>
</reference>
<dbReference type="Pfam" id="PF01790">
    <property type="entry name" value="LGT"/>
    <property type="match status" value="1"/>
</dbReference>
<dbReference type="PANTHER" id="PTHR30589:SF0">
    <property type="entry name" value="PHOSPHATIDYLGLYCEROL--PROLIPOPROTEIN DIACYLGLYCERYL TRANSFERASE"/>
    <property type="match status" value="1"/>
</dbReference>
<comment type="subcellular location">
    <subcellularLocation>
        <location evidence="7">Cell membrane</location>
        <topology evidence="7">Multi-pass membrane protein</topology>
    </subcellularLocation>
</comment>
<evidence type="ECO:0000313" key="8">
    <source>
        <dbReference type="EMBL" id="EAT11040.1"/>
    </source>
</evidence>
<comment type="similarity">
    <text evidence="1 7">Belongs to the Lgt family.</text>
</comment>
<dbReference type="OrthoDB" id="871140at2"/>
<dbReference type="HAMAP" id="MF_01147">
    <property type="entry name" value="Lgt"/>
    <property type="match status" value="1"/>
</dbReference>
<dbReference type="GO" id="GO:0008961">
    <property type="term" value="F:phosphatidylglycerol-prolipoprotein diacylglyceryl transferase activity"/>
    <property type="evidence" value="ECO:0007669"/>
    <property type="project" value="UniProtKB-UniRule"/>
</dbReference>
<proteinExistence type="inferred from homology"/>
<evidence type="ECO:0000256" key="5">
    <source>
        <dbReference type="ARBA" id="ARBA00022989"/>
    </source>
</evidence>
<evidence type="ECO:0000256" key="6">
    <source>
        <dbReference type="ARBA" id="ARBA00023136"/>
    </source>
</evidence>
<sequence length="263" mass="29421">MLQYPNIDPVAISIGPLSIHWYGLMYLLGFGLAYVLMNYRAKQANSGWNKEQVSDLIFYSAMGVVLGGRAGYVLFYNFGKFVDDPLWLFAVWEGGMSFHGGLLGVIAACILFARKYGKSFYAVTDFGAPMVPIGLFFGRIGNFIGGELWGRVSDAPWAMVFPKGGPLPRHPSQLYEAFLEGLVLFLILWIYSRKPRPTMAVSGLFLVGYGVFRFAVEFVRQPDSHIGMDLFGWMTRGQILCVPMVLFGLAIIYLAYKRQSQQA</sequence>
<comment type="caution">
    <text evidence="8">The sequence shown here is derived from an EMBL/GenBank/DDBJ whole genome shotgun (WGS) entry which is preliminary data.</text>
</comment>